<evidence type="ECO:0000259" key="7">
    <source>
        <dbReference type="Pfam" id="PF01643"/>
    </source>
</evidence>
<organism evidence="8 9">
    <name type="scientific">Centaurea solstitialis</name>
    <name type="common">yellow star-thistle</name>
    <dbReference type="NCBI Taxonomy" id="347529"/>
    <lineage>
        <taxon>Eukaryota</taxon>
        <taxon>Viridiplantae</taxon>
        <taxon>Streptophyta</taxon>
        <taxon>Embryophyta</taxon>
        <taxon>Tracheophyta</taxon>
        <taxon>Spermatophyta</taxon>
        <taxon>Magnoliopsida</taxon>
        <taxon>eudicotyledons</taxon>
        <taxon>Gunneridae</taxon>
        <taxon>Pentapetalae</taxon>
        <taxon>asterids</taxon>
        <taxon>campanulids</taxon>
        <taxon>Asterales</taxon>
        <taxon>Asteraceae</taxon>
        <taxon>Carduoideae</taxon>
        <taxon>Cardueae</taxon>
        <taxon>Centaureinae</taxon>
        <taxon>Centaurea</taxon>
    </lineage>
</organism>
<evidence type="ECO:0000313" key="9">
    <source>
        <dbReference type="Proteomes" id="UP001172457"/>
    </source>
</evidence>
<dbReference type="EMBL" id="JARYMX010000008">
    <property type="protein sequence ID" value="KAJ9538792.1"/>
    <property type="molecule type" value="Genomic_DNA"/>
</dbReference>
<keyword evidence="6" id="KW-0443">Lipid metabolism</keyword>
<keyword evidence="6" id="KW-0444">Lipid biosynthesis</keyword>
<dbReference type="InterPro" id="IPR029069">
    <property type="entry name" value="HotDog_dom_sf"/>
</dbReference>
<keyword evidence="5" id="KW-0809">Transit peptide</keyword>
<dbReference type="GO" id="GO:0000036">
    <property type="term" value="F:acyl carrier activity"/>
    <property type="evidence" value="ECO:0007669"/>
    <property type="project" value="TreeGrafter"/>
</dbReference>
<comment type="caution">
    <text evidence="8">The sequence shown here is derived from an EMBL/GenBank/DDBJ whole genome shotgun (WGS) entry which is preliminary data.</text>
</comment>
<sequence length="186" mass="21215">MYMIAMAVPASSSSFLVSSSRHGFGSMRSSDLGNYVASWGLHAKVNYASRVGVMDWSMHLITTNFRKPLFMLDCKKKDQELVSDLGLGRLVKDGFFRQQFCIRSYEVGPDRKDLLETLMYCLQETSANHSKAIGLFHEGMGSSPEMSKRSLQWAATKLHIVVEHYPTWYHTPSILYLIMFIILLYL</sequence>
<evidence type="ECO:0000256" key="4">
    <source>
        <dbReference type="ARBA" id="ARBA00022640"/>
    </source>
</evidence>
<dbReference type="Gene3D" id="3.10.129.10">
    <property type="entry name" value="Hotdog Thioesterase"/>
    <property type="match status" value="1"/>
</dbReference>
<evidence type="ECO:0000256" key="3">
    <source>
        <dbReference type="ARBA" id="ARBA00022528"/>
    </source>
</evidence>
<keyword evidence="4 6" id="KW-0934">Plastid</keyword>
<proteinExistence type="inferred from homology"/>
<keyword evidence="6" id="KW-0275">Fatty acid biosynthesis</keyword>
<reference evidence="8" key="1">
    <citation type="submission" date="2023-03" db="EMBL/GenBank/DDBJ databases">
        <title>Chromosome-scale reference genome and RAD-based genetic map of yellow starthistle (Centaurea solstitialis) reveal putative structural variation and QTLs associated with invader traits.</title>
        <authorList>
            <person name="Reatini B."/>
            <person name="Cang F.A."/>
            <person name="Jiang Q."/>
            <person name="Mckibben M.T.W."/>
            <person name="Barker M.S."/>
            <person name="Rieseberg L.H."/>
            <person name="Dlugosch K.M."/>
        </authorList>
    </citation>
    <scope>NUCLEOTIDE SEQUENCE</scope>
    <source>
        <strain evidence="8">CAN-66</strain>
        <tissue evidence="8">Leaf</tissue>
    </source>
</reference>
<evidence type="ECO:0000256" key="1">
    <source>
        <dbReference type="ARBA" id="ARBA00004229"/>
    </source>
</evidence>
<comment type="subcellular location">
    <subcellularLocation>
        <location evidence="1 6">Plastid</location>
        <location evidence="1 6">Chloroplast</location>
    </subcellularLocation>
</comment>
<evidence type="ECO:0000256" key="5">
    <source>
        <dbReference type="ARBA" id="ARBA00022946"/>
    </source>
</evidence>
<protein>
    <recommendedName>
        <fullName evidence="6">Acyl-[acyl-carrier-protein] hydrolase</fullName>
        <ecNumber evidence="6">3.1.2.-</ecNumber>
    </recommendedName>
</protein>
<keyword evidence="9" id="KW-1185">Reference proteome</keyword>
<dbReference type="InterPro" id="IPR045023">
    <property type="entry name" value="FATA/B"/>
</dbReference>
<dbReference type="EC" id="3.1.2.-" evidence="6"/>
<dbReference type="Pfam" id="PF01643">
    <property type="entry name" value="Acyl-ACP_TE"/>
    <property type="match status" value="1"/>
</dbReference>
<comment type="similarity">
    <text evidence="2 6">Belongs to the acyl-ACP thioesterase family.</text>
</comment>
<dbReference type="GO" id="GO:0009507">
    <property type="term" value="C:chloroplast"/>
    <property type="evidence" value="ECO:0007669"/>
    <property type="project" value="UniProtKB-SubCell"/>
</dbReference>
<feature type="domain" description="Acyl-ACP thioesterase N-terminal hotdog" evidence="7">
    <location>
        <begin position="96"/>
        <end position="169"/>
    </location>
</feature>
<evidence type="ECO:0000313" key="8">
    <source>
        <dbReference type="EMBL" id="KAJ9538792.1"/>
    </source>
</evidence>
<keyword evidence="3 6" id="KW-0150">Chloroplast</keyword>
<comment type="function">
    <text evidence="6">Plays an essential role in chain termination during de novo fatty acid synthesis.</text>
</comment>
<dbReference type="InterPro" id="IPR002864">
    <property type="entry name" value="Acyl-ACP_thioesterase_NHD"/>
</dbReference>
<gene>
    <name evidence="8" type="ORF">OSB04_031525</name>
</gene>
<dbReference type="PANTHER" id="PTHR31727">
    <property type="entry name" value="OLEOYL-ACYL CARRIER PROTEIN THIOESTERASE 1, CHLOROPLASTIC"/>
    <property type="match status" value="1"/>
</dbReference>
<keyword evidence="6" id="KW-0378">Hydrolase</keyword>
<keyword evidence="6" id="KW-0276">Fatty acid metabolism</keyword>
<dbReference type="GO" id="GO:0016297">
    <property type="term" value="F:fatty acyl-[ACP] hydrolase activity"/>
    <property type="evidence" value="ECO:0007669"/>
    <property type="project" value="InterPro"/>
</dbReference>
<dbReference type="AlphaFoldDB" id="A0AA38VUE4"/>
<dbReference type="SUPFAM" id="SSF54637">
    <property type="entry name" value="Thioesterase/thiol ester dehydrase-isomerase"/>
    <property type="match status" value="1"/>
</dbReference>
<dbReference type="PANTHER" id="PTHR31727:SF13">
    <property type="entry name" value="ACYL-[ACYL-CARRIER-PROTEIN] HYDROLASE"/>
    <property type="match status" value="1"/>
</dbReference>
<evidence type="ECO:0000256" key="6">
    <source>
        <dbReference type="RuleBase" id="RU363096"/>
    </source>
</evidence>
<accession>A0AA38VUE4</accession>
<dbReference type="Proteomes" id="UP001172457">
    <property type="component" value="Chromosome 8"/>
</dbReference>
<name>A0AA38VUE4_9ASTR</name>
<evidence type="ECO:0000256" key="2">
    <source>
        <dbReference type="ARBA" id="ARBA00006500"/>
    </source>
</evidence>